<proteinExistence type="predicted"/>
<gene>
    <name evidence="1" type="ORF">Rhow_006715</name>
</gene>
<organism evidence="1 2">
    <name type="scientific">Rhodococcus wratislaviensis</name>
    <name type="common">Tsukamurella wratislaviensis</name>
    <dbReference type="NCBI Taxonomy" id="44752"/>
    <lineage>
        <taxon>Bacteria</taxon>
        <taxon>Bacillati</taxon>
        <taxon>Actinomycetota</taxon>
        <taxon>Actinomycetes</taxon>
        <taxon>Mycobacteriales</taxon>
        <taxon>Nocardiaceae</taxon>
        <taxon>Rhodococcus</taxon>
    </lineage>
</organism>
<sequence length="72" mass="8299">MDSVMSKADELDRLVGELVNLDEQRVGIGTKLVDLEHYFRKAGYPELSRRALEAFRTRYLGRVLELADGMRE</sequence>
<accession>A0A402CG19</accession>
<dbReference type="AlphaFoldDB" id="A0A402CG19"/>
<comment type="caution">
    <text evidence="1">The sequence shown here is derived from an EMBL/GenBank/DDBJ whole genome shotgun (WGS) entry which is preliminary data.</text>
</comment>
<evidence type="ECO:0000313" key="2">
    <source>
        <dbReference type="Proteomes" id="UP000287519"/>
    </source>
</evidence>
<protein>
    <submittedName>
        <fullName evidence="1">Uncharacterized protein</fullName>
    </submittedName>
</protein>
<evidence type="ECO:0000313" key="1">
    <source>
        <dbReference type="EMBL" id="GCE42586.1"/>
    </source>
</evidence>
<keyword evidence="2" id="KW-1185">Reference proteome</keyword>
<dbReference type="EMBL" id="BHYM01000060">
    <property type="protein sequence ID" value="GCE42586.1"/>
    <property type="molecule type" value="Genomic_DNA"/>
</dbReference>
<name>A0A402CG19_RHOWR</name>
<dbReference type="Proteomes" id="UP000287519">
    <property type="component" value="Unassembled WGS sequence"/>
</dbReference>
<reference evidence="1 2" key="1">
    <citation type="submission" date="2018-11" db="EMBL/GenBank/DDBJ databases">
        <title>Microbial catabolism of amino acid.</title>
        <authorList>
            <person name="Hibi M."/>
            <person name="Ogawa J."/>
        </authorList>
    </citation>
    <scope>NUCLEOTIDE SEQUENCE [LARGE SCALE GENOMIC DNA]</scope>
    <source>
        <strain evidence="1 2">C31-06</strain>
    </source>
</reference>